<sequence length="99" mass="11561">MTQNPYPTQEMQELFSAILKLKNETEAAKFFRDLLTLPELREFANRWQIVKLLCQNKSYLEISQKLKVSTTTVSRVAHWLNHGLGGYKTIAERSKFSKK</sequence>
<dbReference type="PIRSF" id="PIRSF012508">
    <property type="entry name" value="YerC"/>
    <property type="match status" value="1"/>
</dbReference>
<dbReference type="NCBIfam" id="TIGR02531">
    <property type="entry name" value="yecD_yerC"/>
    <property type="match status" value="1"/>
</dbReference>
<dbReference type="InterPro" id="IPR038116">
    <property type="entry name" value="TrpR-like_sf"/>
</dbReference>
<dbReference type="Proteomes" id="UP000034050">
    <property type="component" value="Unassembled WGS sequence"/>
</dbReference>
<dbReference type="PANTHER" id="PTHR40080">
    <property type="entry name" value="LMO1763 PROTEIN"/>
    <property type="match status" value="1"/>
</dbReference>
<dbReference type="GO" id="GO:0043565">
    <property type="term" value="F:sequence-specific DNA binding"/>
    <property type="evidence" value="ECO:0007669"/>
    <property type="project" value="InterPro"/>
</dbReference>
<dbReference type="InterPro" id="IPR010921">
    <property type="entry name" value="Trp_repressor/repl_initiator"/>
</dbReference>
<evidence type="ECO:0000313" key="1">
    <source>
        <dbReference type="EMBL" id="KKS86655.1"/>
    </source>
</evidence>
<proteinExistence type="predicted"/>
<dbReference type="AlphaFoldDB" id="A0A0G1CLN6"/>
<dbReference type="EMBL" id="LCFD01000008">
    <property type="protein sequence ID" value="KKS86655.1"/>
    <property type="molecule type" value="Genomic_DNA"/>
</dbReference>
<name>A0A0G1CLN6_9BACT</name>
<organism evidence="1 2">
    <name type="scientific">Candidatus Gottesmanbacteria bacterium GW2011_GWB1_43_11</name>
    <dbReference type="NCBI Taxonomy" id="1618446"/>
    <lineage>
        <taxon>Bacteria</taxon>
        <taxon>Candidatus Gottesmaniibacteriota</taxon>
    </lineage>
</organism>
<dbReference type="InterPro" id="IPR000831">
    <property type="entry name" value="Trp_repress"/>
</dbReference>
<dbReference type="InterPro" id="IPR013368">
    <property type="entry name" value="YecD_YerC"/>
</dbReference>
<evidence type="ECO:0000313" key="2">
    <source>
        <dbReference type="Proteomes" id="UP000034050"/>
    </source>
</evidence>
<dbReference type="PANTHER" id="PTHR40080:SF1">
    <property type="entry name" value="TRPR-LIKE PROTEIN YERC_YECD"/>
    <property type="match status" value="1"/>
</dbReference>
<comment type="caution">
    <text evidence="1">The sequence shown here is derived from an EMBL/GenBank/DDBJ whole genome shotgun (WGS) entry which is preliminary data.</text>
</comment>
<dbReference type="Pfam" id="PF01371">
    <property type="entry name" value="Trp_repressor"/>
    <property type="match status" value="1"/>
</dbReference>
<gene>
    <name evidence="1" type="ORF">UV61_C0008G0108</name>
</gene>
<reference evidence="1 2" key="1">
    <citation type="journal article" date="2015" name="Nature">
        <title>rRNA introns, odd ribosomes, and small enigmatic genomes across a large radiation of phyla.</title>
        <authorList>
            <person name="Brown C.T."/>
            <person name="Hug L.A."/>
            <person name="Thomas B.C."/>
            <person name="Sharon I."/>
            <person name="Castelle C.J."/>
            <person name="Singh A."/>
            <person name="Wilkins M.J."/>
            <person name="Williams K.H."/>
            <person name="Banfield J.F."/>
        </authorList>
    </citation>
    <scope>NUCLEOTIDE SEQUENCE [LARGE SCALE GENOMIC DNA]</scope>
</reference>
<dbReference type="Gene3D" id="1.10.1270.10">
    <property type="entry name" value="TrpR-like"/>
    <property type="match status" value="1"/>
</dbReference>
<dbReference type="SUPFAM" id="SSF48295">
    <property type="entry name" value="TrpR-like"/>
    <property type="match status" value="1"/>
</dbReference>
<dbReference type="GO" id="GO:0003700">
    <property type="term" value="F:DNA-binding transcription factor activity"/>
    <property type="evidence" value="ECO:0007669"/>
    <property type="project" value="InterPro"/>
</dbReference>
<accession>A0A0G1CLN6</accession>
<protein>
    <recommendedName>
        <fullName evidence="3">TrpR like protein, YerC/YecD</fullName>
    </recommendedName>
</protein>
<evidence type="ECO:0008006" key="3">
    <source>
        <dbReference type="Google" id="ProtNLM"/>
    </source>
</evidence>